<dbReference type="PANTHER" id="PTHR31342:SF10">
    <property type="entry name" value="CHUP1-LIKE PROTEIN"/>
    <property type="match status" value="1"/>
</dbReference>
<accession>A0A498IAR6</accession>
<protein>
    <submittedName>
        <fullName evidence="4">Uncharacterized protein</fullName>
    </submittedName>
</protein>
<dbReference type="AlphaFoldDB" id="A0A498IAR6"/>
<feature type="coiled-coil region" evidence="2">
    <location>
        <begin position="232"/>
        <end position="335"/>
    </location>
</feature>
<dbReference type="GO" id="GO:0055028">
    <property type="term" value="C:cortical microtubule"/>
    <property type="evidence" value="ECO:0007669"/>
    <property type="project" value="TreeGrafter"/>
</dbReference>
<keyword evidence="5" id="KW-1185">Reference proteome</keyword>
<evidence type="ECO:0000256" key="3">
    <source>
        <dbReference type="SAM" id="MobiDB-lite"/>
    </source>
</evidence>
<dbReference type="Proteomes" id="UP000290289">
    <property type="component" value="Chromosome 12"/>
</dbReference>
<name>A0A498IAR6_MALDO</name>
<dbReference type="GO" id="GO:0072699">
    <property type="term" value="P:protein localization to cortical microtubule cytoskeleton"/>
    <property type="evidence" value="ECO:0007669"/>
    <property type="project" value="TreeGrafter"/>
</dbReference>
<organism evidence="4 5">
    <name type="scientific">Malus domestica</name>
    <name type="common">Apple</name>
    <name type="synonym">Pyrus malus</name>
    <dbReference type="NCBI Taxonomy" id="3750"/>
    <lineage>
        <taxon>Eukaryota</taxon>
        <taxon>Viridiplantae</taxon>
        <taxon>Streptophyta</taxon>
        <taxon>Embryophyta</taxon>
        <taxon>Tracheophyta</taxon>
        <taxon>Spermatophyta</taxon>
        <taxon>Magnoliopsida</taxon>
        <taxon>eudicotyledons</taxon>
        <taxon>Gunneridae</taxon>
        <taxon>Pentapetalae</taxon>
        <taxon>rosids</taxon>
        <taxon>fabids</taxon>
        <taxon>Rosales</taxon>
        <taxon>Rosaceae</taxon>
        <taxon>Amygdaloideae</taxon>
        <taxon>Maleae</taxon>
        <taxon>Malus</taxon>
    </lineage>
</organism>
<gene>
    <name evidence="4" type="ORF">DVH24_004762</name>
</gene>
<sequence length="427" mass="48939">MESSTSKADIIIKPVLKAAVIPLALSVAGFICAKIMANRSVNLKGSSTGTDDQVSYLKANSRKFRDEDVFHSFSSACMLSTECLEIQDNKHVLEEEISCLRLRLDELQKRESDLEMQFIRYCNLKEQESVLMELSNMLLLEVARVEFLEKEASSMEAESQGLEKLVGECLRASEQMEYWKSENGLLQRKVKKLLRKARRQYHVIREQDSKLEAREAEALGIHDAQETKAKVIKKLEYETGELRAVLERVQDEKKGLLARLALAEKSAASISKTEGEGVKIEDYTGLEKELENLKKDRAAEIKELIYLRWSNACLRQELMRNQAQLEQQAQEKDNNLEINLEGRAEIGKCEQCFGNMSSDQEHPKRKKLFRRLKRWVEGNEKGRGRLDEKERHGQVTCFGRNSVSDYAEEHHVPRKSCSSASTHNIRL</sequence>
<feature type="coiled-coil region" evidence="2">
    <location>
        <begin position="90"/>
        <end position="117"/>
    </location>
</feature>
<dbReference type="PANTHER" id="PTHR31342">
    <property type="entry name" value="PROTEIN CHUP1, CHLOROPLASTIC"/>
    <property type="match status" value="1"/>
</dbReference>
<dbReference type="InterPro" id="IPR040265">
    <property type="entry name" value="CHUP1/IPGA1-like"/>
</dbReference>
<comment type="caution">
    <text evidence="4">The sequence shown here is derived from an EMBL/GenBank/DDBJ whole genome shotgun (WGS) entry which is preliminary data.</text>
</comment>
<proteinExistence type="predicted"/>
<feature type="region of interest" description="Disordered" evidence="3">
    <location>
        <begin position="408"/>
        <end position="427"/>
    </location>
</feature>
<evidence type="ECO:0000256" key="2">
    <source>
        <dbReference type="SAM" id="Coils"/>
    </source>
</evidence>
<dbReference type="EMBL" id="RDQH01000338">
    <property type="protein sequence ID" value="RXH80848.1"/>
    <property type="molecule type" value="Genomic_DNA"/>
</dbReference>
<feature type="compositionally biased region" description="Polar residues" evidence="3">
    <location>
        <begin position="416"/>
        <end position="427"/>
    </location>
</feature>
<evidence type="ECO:0000256" key="1">
    <source>
        <dbReference type="ARBA" id="ARBA00023054"/>
    </source>
</evidence>
<reference evidence="4 5" key="1">
    <citation type="submission" date="2018-10" db="EMBL/GenBank/DDBJ databases">
        <title>A high-quality apple genome assembly.</title>
        <authorList>
            <person name="Hu J."/>
        </authorList>
    </citation>
    <scope>NUCLEOTIDE SEQUENCE [LARGE SCALE GENOMIC DNA]</scope>
    <source>
        <strain evidence="5">cv. HFTH1</strain>
        <tissue evidence="4">Young leaf</tissue>
    </source>
</reference>
<evidence type="ECO:0000313" key="4">
    <source>
        <dbReference type="EMBL" id="RXH80848.1"/>
    </source>
</evidence>
<keyword evidence="1 2" id="KW-0175">Coiled coil</keyword>
<evidence type="ECO:0000313" key="5">
    <source>
        <dbReference type="Proteomes" id="UP000290289"/>
    </source>
</evidence>